<feature type="transmembrane region" description="Helical" evidence="1">
    <location>
        <begin position="118"/>
        <end position="139"/>
    </location>
</feature>
<dbReference type="AlphaFoldDB" id="T1BEN8"/>
<keyword evidence="1" id="KW-0472">Membrane</keyword>
<evidence type="ECO:0000259" key="2">
    <source>
        <dbReference type="PROSITE" id="PS50850"/>
    </source>
</evidence>
<evidence type="ECO:0000313" key="3">
    <source>
        <dbReference type="EMBL" id="EQD66983.1"/>
    </source>
</evidence>
<dbReference type="InterPro" id="IPR020846">
    <property type="entry name" value="MFS_dom"/>
</dbReference>
<organism evidence="3">
    <name type="scientific">mine drainage metagenome</name>
    <dbReference type="NCBI Taxonomy" id="410659"/>
    <lineage>
        <taxon>unclassified sequences</taxon>
        <taxon>metagenomes</taxon>
        <taxon>ecological metagenomes</taxon>
    </lineage>
</organism>
<sequence>LFFIPYPVFAIQRLGANEVEIYIMYILNSGLGALTYQYTGRVNNRIGIRKSLTIALVSRVSIFSIFGAISFIMSQSSLWILTALVVYGALGSLWSFIGIAETASVSLKSPKPSRGKTIGYYNSLNGAGQIFGGLASGVISQYVGYSVDFLVAAILVIAGTSLILKRTPSNVSRNTKDTAPG</sequence>
<proteinExistence type="predicted"/>
<dbReference type="SUPFAM" id="SSF103473">
    <property type="entry name" value="MFS general substrate transporter"/>
    <property type="match status" value="1"/>
</dbReference>
<dbReference type="PANTHER" id="PTHR23518">
    <property type="entry name" value="C-METHYLTRANSFERASE"/>
    <property type="match status" value="1"/>
</dbReference>
<comment type="caution">
    <text evidence="3">The sequence shown here is derived from an EMBL/GenBank/DDBJ whole genome shotgun (WGS) entry which is preliminary data.</text>
</comment>
<feature type="non-terminal residue" evidence="3">
    <location>
        <position position="1"/>
    </location>
</feature>
<dbReference type="EMBL" id="AUZY01003875">
    <property type="protein sequence ID" value="EQD66983.1"/>
    <property type="molecule type" value="Genomic_DNA"/>
</dbReference>
<dbReference type="PROSITE" id="PS50850">
    <property type="entry name" value="MFS"/>
    <property type="match status" value="1"/>
</dbReference>
<feature type="transmembrane region" description="Helical" evidence="1">
    <location>
        <begin position="22"/>
        <end position="39"/>
    </location>
</feature>
<dbReference type="Pfam" id="PF07690">
    <property type="entry name" value="MFS_1"/>
    <property type="match status" value="1"/>
</dbReference>
<keyword evidence="1" id="KW-0812">Transmembrane</keyword>
<feature type="transmembrane region" description="Helical" evidence="1">
    <location>
        <begin position="145"/>
        <end position="164"/>
    </location>
</feature>
<dbReference type="PANTHER" id="PTHR23518:SF2">
    <property type="entry name" value="MAJOR FACILITATOR SUPERFAMILY TRANSPORTER"/>
    <property type="match status" value="1"/>
</dbReference>
<dbReference type="InterPro" id="IPR036259">
    <property type="entry name" value="MFS_trans_sf"/>
</dbReference>
<evidence type="ECO:0000256" key="1">
    <source>
        <dbReference type="SAM" id="Phobius"/>
    </source>
</evidence>
<name>T1BEN8_9ZZZZ</name>
<dbReference type="InterPro" id="IPR011701">
    <property type="entry name" value="MFS"/>
</dbReference>
<dbReference type="GO" id="GO:0022857">
    <property type="term" value="F:transmembrane transporter activity"/>
    <property type="evidence" value="ECO:0007669"/>
    <property type="project" value="InterPro"/>
</dbReference>
<dbReference type="Gene3D" id="1.20.1250.20">
    <property type="entry name" value="MFS general substrate transporter like domains"/>
    <property type="match status" value="1"/>
</dbReference>
<keyword evidence="1" id="KW-1133">Transmembrane helix</keyword>
<feature type="domain" description="Major facilitator superfamily (MFS) profile" evidence="2">
    <location>
        <begin position="1"/>
        <end position="181"/>
    </location>
</feature>
<reference evidence="3" key="2">
    <citation type="journal article" date="2014" name="ISME J.">
        <title>Microbial stratification in low pH oxic and suboxic macroscopic growths along an acid mine drainage.</title>
        <authorList>
            <person name="Mendez-Garcia C."/>
            <person name="Mesa V."/>
            <person name="Sprenger R.R."/>
            <person name="Richter M."/>
            <person name="Diez M.S."/>
            <person name="Solano J."/>
            <person name="Bargiela R."/>
            <person name="Golyshina O.V."/>
            <person name="Manteca A."/>
            <person name="Ramos J.L."/>
            <person name="Gallego J.R."/>
            <person name="Llorente I."/>
            <person name="Martins Dos Santos V.A."/>
            <person name="Jensen O.N."/>
            <person name="Pelaez A.I."/>
            <person name="Sanchez J."/>
            <person name="Ferrer M."/>
        </authorList>
    </citation>
    <scope>NUCLEOTIDE SEQUENCE</scope>
</reference>
<feature type="transmembrane region" description="Helical" evidence="1">
    <location>
        <begin position="51"/>
        <end position="72"/>
    </location>
</feature>
<protein>
    <submittedName>
        <fullName evidence="3">Major facilitator superfamily permease</fullName>
    </submittedName>
</protein>
<accession>T1BEN8</accession>
<gene>
    <name evidence="3" type="ORF">B1B_06086</name>
</gene>
<feature type="transmembrane region" description="Helical" evidence="1">
    <location>
        <begin position="78"/>
        <end position="97"/>
    </location>
</feature>
<reference evidence="3" key="1">
    <citation type="submission" date="2013-08" db="EMBL/GenBank/DDBJ databases">
        <authorList>
            <person name="Mendez C."/>
            <person name="Richter M."/>
            <person name="Ferrer M."/>
            <person name="Sanchez J."/>
        </authorList>
    </citation>
    <scope>NUCLEOTIDE SEQUENCE</scope>
</reference>